<evidence type="ECO:0000313" key="1">
    <source>
        <dbReference type="EMBL" id="KAF9649619.1"/>
    </source>
</evidence>
<reference evidence="1" key="1">
    <citation type="submission" date="2019-10" db="EMBL/GenBank/DDBJ databases">
        <authorList>
            <consortium name="DOE Joint Genome Institute"/>
            <person name="Kuo A."/>
            <person name="Miyauchi S."/>
            <person name="Kiss E."/>
            <person name="Drula E."/>
            <person name="Kohler A."/>
            <person name="Sanchez-Garcia M."/>
            <person name="Andreopoulos B."/>
            <person name="Barry K.W."/>
            <person name="Bonito G."/>
            <person name="Buee M."/>
            <person name="Carver A."/>
            <person name="Chen C."/>
            <person name="Cichocki N."/>
            <person name="Clum A."/>
            <person name="Culley D."/>
            <person name="Crous P.W."/>
            <person name="Fauchery L."/>
            <person name="Girlanda M."/>
            <person name="Hayes R."/>
            <person name="Keri Z."/>
            <person name="Labutti K."/>
            <person name="Lipzen A."/>
            <person name="Lombard V."/>
            <person name="Magnuson J."/>
            <person name="Maillard F."/>
            <person name="Morin E."/>
            <person name="Murat C."/>
            <person name="Nolan M."/>
            <person name="Ohm R."/>
            <person name="Pangilinan J."/>
            <person name="Pereira M."/>
            <person name="Perotto S."/>
            <person name="Peter M."/>
            <person name="Riley R."/>
            <person name="Sitrit Y."/>
            <person name="Stielow B."/>
            <person name="Szollosi G."/>
            <person name="Zifcakova L."/>
            <person name="Stursova M."/>
            <person name="Spatafora J.W."/>
            <person name="Tedersoo L."/>
            <person name="Vaario L.-M."/>
            <person name="Yamada A."/>
            <person name="Yan M."/>
            <person name="Wang P."/>
            <person name="Xu J."/>
            <person name="Bruns T."/>
            <person name="Baldrian P."/>
            <person name="Vilgalys R."/>
            <person name="Henrissat B."/>
            <person name="Grigoriev I.V."/>
            <person name="Hibbett D."/>
            <person name="Nagy L.G."/>
            <person name="Martin F.M."/>
        </authorList>
    </citation>
    <scope>NUCLEOTIDE SEQUENCE</scope>
    <source>
        <strain evidence="1">P2</strain>
    </source>
</reference>
<accession>A0ACB6ZJ99</accession>
<proteinExistence type="predicted"/>
<keyword evidence="2" id="KW-1185">Reference proteome</keyword>
<gene>
    <name evidence="1" type="ORF">BDM02DRAFT_3113434</name>
</gene>
<protein>
    <submittedName>
        <fullName evidence="1">Uncharacterized protein</fullName>
    </submittedName>
</protein>
<organism evidence="1 2">
    <name type="scientific">Thelephora ganbajun</name>
    <name type="common">Ganba fungus</name>
    <dbReference type="NCBI Taxonomy" id="370292"/>
    <lineage>
        <taxon>Eukaryota</taxon>
        <taxon>Fungi</taxon>
        <taxon>Dikarya</taxon>
        <taxon>Basidiomycota</taxon>
        <taxon>Agaricomycotina</taxon>
        <taxon>Agaricomycetes</taxon>
        <taxon>Thelephorales</taxon>
        <taxon>Thelephoraceae</taxon>
        <taxon>Thelephora</taxon>
    </lineage>
</organism>
<dbReference type="EMBL" id="MU117995">
    <property type="protein sequence ID" value="KAF9649619.1"/>
    <property type="molecule type" value="Genomic_DNA"/>
</dbReference>
<name>A0ACB6ZJ99_THEGA</name>
<dbReference type="Proteomes" id="UP000886501">
    <property type="component" value="Unassembled WGS sequence"/>
</dbReference>
<evidence type="ECO:0000313" key="2">
    <source>
        <dbReference type="Proteomes" id="UP000886501"/>
    </source>
</evidence>
<comment type="caution">
    <text evidence="1">The sequence shown here is derived from an EMBL/GenBank/DDBJ whole genome shotgun (WGS) entry which is preliminary data.</text>
</comment>
<reference evidence="1" key="2">
    <citation type="journal article" date="2020" name="Nat. Commun.">
        <title>Large-scale genome sequencing of mycorrhizal fungi provides insights into the early evolution of symbiotic traits.</title>
        <authorList>
            <person name="Miyauchi S."/>
            <person name="Kiss E."/>
            <person name="Kuo A."/>
            <person name="Drula E."/>
            <person name="Kohler A."/>
            <person name="Sanchez-Garcia M."/>
            <person name="Morin E."/>
            <person name="Andreopoulos B."/>
            <person name="Barry K.W."/>
            <person name="Bonito G."/>
            <person name="Buee M."/>
            <person name="Carver A."/>
            <person name="Chen C."/>
            <person name="Cichocki N."/>
            <person name="Clum A."/>
            <person name="Culley D."/>
            <person name="Crous P.W."/>
            <person name="Fauchery L."/>
            <person name="Girlanda M."/>
            <person name="Hayes R.D."/>
            <person name="Keri Z."/>
            <person name="LaButti K."/>
            <person name="Lipzen A."/>
            <person name="Lombard V."/>
            <person name="Magnuson J."/>
            <person name="Maillard F."/>
            <person name="Murat C."/>
            <person name="Nolan M."/>
            <person name="Ohm R.A."/>
            <person name="Pangilinan J."/>
            <person name="Pereira M.F."/>
            <person name="Perotto S."/>
            <person name="Peter M."/>
            <person name="Pfister S."/>
            <person name="Riley R."/>
            <person name="Sitrit Y."/>
            <person name="Stielow J.B."/>
            <person name="Szollosi G."/>
            <person name="Zifcakova L."/>
            <person name="Stursova M."/>
            <person name="Spatafora J.W."/>
            <person name="Tedersoo L."/>
            <person name="Vaario L.M."/>
            <person name="Yamada A."/>
            <person name="Yan M."/>
            <person name="Wang P."/>
            <person name="Xu J."/>
            <person name="Bruns T."/>
            <person name="Baldrian P."/>
            <person name="Vilgalys R."/>
            <person name="Dunand C."/>
            <person name="Henrissat B."/>
            <person name="Grigoriev I.V."/>
            <person name="Hibbett D."/>
            <person name="Nagy L.G."/>
            <person name="Martin F.M."/>
        </authorList>
    </citation>
    <scope>NUCLEOTIDE SEQUENCE</scope>
    <source>
        <strain evidence="1">P2</strain>
    </source>
</reference>
<sequence>MMTAMRSPTTPRSEVSSPRQKFDSEMLKVYMKKLLPATLQSSAWPSSKDRDQVKLWIKEIGERVKERMLEIQPSGYKYIVLTQINENRGQGGRADLACHWEDADTVAQEVYVSDKLICICIALAIRTT</sequence>